<accession>A0A317PUH4</accession>
<keyword evidence="2" id="KW-1185">Reference proteome</keyword>
<dbReference type="AlphaFoldDB" id="A0A317PUH4"/>
<protein>
    <submittedName>
        <fullName evidence="1">Uncharacterized protein</fullName>
    </submittedName>
</protein>
<proteinExistence type="predicted"/>
<organism evidence="1 2">
    <name type="scientific">Pseudidiomarina maritima</name>
    <dbReference type="NCBI Taxonomy" id="519453"/>
    <lineage>
        <taxon>Bacteria</taxon>
        <taxon>Pseudomonadati</taxon>
        <taxon>Pseudomonadota</taxon>
        <taxon>Gammaproteobacteria</taxon>
        <taxon>Alteromonadales</taxon>
        <taxon>Idiomarinaceae</taxon>
        <taxon>Pseudidiomarina</taxon>
    </lineage>
</organism>
<sequence>MKVHDILEDLKRAFEMNEEFKSFSVGFAEYTEDKDGTIYLKDVEAIDWDEDEEFFLIPSGIAKHYELQAKSYTAIVLYEELVSLPDIHKFDVFARSKTKVAKDGSVASINSPTWATNYLTNDKIIYFQHGDSLDS</sequence>
<reference evidence="1 2" key="1">
    <citation type="submission" date="2018-05" db="EMBL/GenBank/DDBJ databases">
        <title>Freshwater and sediment microbial communities from various areas in North America, analyzing microbe dynamics in response to fracking.</title>
        <authorList>
            <person name="Lamendella R."/>
        </authorList>
    </citation>
    <scope>NUCLEOTIDE SEQUENCE [LARGE SCALE GENOMIC DNA]</scope>
    <source>
        <strain evidence="1 2">125B1</strain>
    </source>
</reference>
<dbReference type="Proteomes" id="UP000246964">
    <property type="component" value="Unassembled WGS sequence"/>
</dbReference>
<comment type="caution">
    <text evidence="1">The sequence shown here is derived from an EMBL/GenBank/DDBJ whole genome shotgun (WGS) entry which is preliminary data.</text>
</comment>
<evidence type="ECO:0000313" key="2">
    <source>
        <dbReference type="Proteomes" id="UP000246964"/>
    </source>
</evidence>
<dbReference type="RefSeq" id="WP_110077102.1">
    <property type="nucleotide sequence ID" value="NZ_QGTT01000041.1"/>
</dbReference>
<gene>
    <name evidence="1" type="ORF">DET45_1414</name>
</gene>
<name>A0A317PUH4_9GAMM</name>
<evidence type="ECO:0000313" key="1">
    <source>
        <dbReference type="EMBL" id="PWW05906.1"/>
    </source>
</evidence>
<dbReference type="EMBL" id="QGTT01000041">
    <property type="protein sequence ID" value="PWW05906.1"/>
    <property type="molecule type" value="Genomic_DNA"/>
</dbReference>